<organism evidence="3 4">
    <name type="scientific">Araneus ventricosus</name>
    <name type="common">Orbweaver spider</name>
    <name type="synonym">Epeira ventricosa</name>
    <dbReference type="NCBI Taxonomy" id="182803"/>
    <lineage>
        <taxon>Eukaryota</taxon>
        <taxon>Metazoa</taxon>
        <taxon>Ecdysozoa</taxon>
        <taxon>Arthropoda</taxon>
        <taxon>Chelicerata</taxon>
        <taxon>Arachnida</taxon>
        <taxon>Araneae</taxon>
        <taxon>Araneomorphae</taxon>
        <taxon>Entelegynae</taxon>
        <taxon>Araneoidea</taxon>
        <taxon>Araneidae</taxon>
        <taxon>Araneus</taxon>
    </lineage>
</organism>
<evidence type="ECO:0000259" key="2">
    <source>
        <dbReference type="SMART" id="SM00343"/>
    </source>
</evidence>
<dbReference type="SMART" id="SM00343">
    <property type="entry name" value="ZnF_C2HC"/>
    <property type="match status" value="1"/>
</dbReference>
<evidence type="ECO:0000256" key="1">
    <source>
        <dbReference type="SAM" id="MobiDB-lite"/>
    </source>
</evidence>
<accession>A0A4Y2UCY6</accession>
<gene>
    <name evidence="3" type="ORF">AVEN_191686_1</name>
</gene>
<dbReference type="InterPro" id="IPR001878">
    <property type="entry name" value="Znf_CCHC"/>
</dbReference>
<keyword evidence="4" id="KW-1185">Reference proteome</keyword>
<name>A0A4Y2UCY6_ARAVE</name>
<feature type="domain" description="CCHC-type" evidence="2">
    <location>
        <begin position="293"/>
        <end position="309"/>
    </location>
</feature>
<dbReference type="GO" id="GO:0003676">
    <property type="term" value="F:nucleic acid binding"/>
    <property type="evidence" value="ECO:0007669"/>
    <property type="project" value="InterPro"/>
</dbReference>
<comment type="caution">
    <text evidence="3">The sequence shown here is derived from an EMBL/GenBank/DDBJ whole genome shotgun (WGS) entry which is preliminary data.</text>
</comment>
<dbReference type="EMBL" id="BGPR01034906">
    <property type="protein sequence ID" value="GBO09486.1"/>
    <property type="molecule type" value="Genomic_DNA"/>
</dbReference>
<dbReference type="AlphaFoldDB" id="A0A4Y2UCY6"/>
<evidence type="ECO:0000313" key="4">
    <source>
        <dbReference type="Proteomes" id="UP000499080"/>
    </source>
</evidence>
<proteinExistence type="predicted"/>
<dbReference type="GO" id="GO:0008270">
    <property type="term" value="F:zinc ion binding"/>
    <property type="evidence" value="ECO:0007669"/>
    <property type="project" value="InterPro"/>
</dbReference>
<feature type="region of interest" description="Disordered" evidence="1">
    <location>
        <begin position="1"/>
        <end position="43"/>
    </location>
</feature>
<reference evidence="3 4" key="1">
    <citation type="journal article" date="2019" name="Sci. Rep.">
        <title>Orb-weaving spider Araneus ventricosus genome elucidates the spidroin gene catalogue.</title>
        <authorList>
            <person name="Kono N."/>
            <person name="Nakamura H."/>
            <person name="Ohtoshi R."/>
            <person name="Moran D.A.P."/>
            <person name="Shinohara A."/>
            <person name="Yoshida Y."/>
            <person name="Fujiwara M."/>
            <person name="Mori M."/>
            <person name="Tomita M."/>
            <person name="Arakawa K."/>
        </authorList>
    </citation>
    <scope>NUCLEOTIDE SEQUENCE [LARGE SCALE GENOMIC DNA]</scope>
</reference>
<protein>
    <recommendedName>
        <fullName evidence="2">CCHC-type domain-containing protein</fullName>
    </recommendedName>
</protein>
<evidence type="ECO:0000313" key="3">
    <source>
        <dbReference type="EMBL" id="GBO09486.1"/>
    </source>
</evidence>
<dbReference type="Proteomes" id="UP000499080">
    <property type="component" value="Unassembled WGS sequence"/>
</dbReference>
<sequence length="374" mass="42391">MTHDLKIHENNSLTSIEDPDRSKTLEVTSSPSAGRKRNNSSSSTISLIAARRKLNPGPTGDQGKTFAFKQQTNQSTTEIQIYRTANRNGIKLRIQLTSITANHPSTSLAAEKIPKSIHHICRSHQETSSKQKPPTLLLYPMKSAEKEEVLEILKREIARPSTKIKDVQKIKNKGVVVQLERDQDVEELIQAINSKETLKSTIETKKPGKRHPSIIIYNLPDETTEDEVQEALAINADIKERLNIRFKLSGRQPGTAHWILETPSESFHKLKRLGKLPIHWTMHQVREFFHIKRCNNCQGFRHLAKDCPSNRPSCGSCAGHHPTRKCRSPQVVCINCVMHNQFHGTRFPAYHHTSDSGCSCYLGEVALYKDTRDY</sequence>